<dbReference type="PRINTS" id="PR00237">
    <property type="entry name" value="GPCRRHODOPSN"/>
</dbReference>
<evidence type="ECO:0000256" key="5">
    <source>
        <dbReference type="ARBA" id="ARBA00022989"/>
    </source>
</evidence>
<comment type="caution">
    <text evidence="15">The sequence shown here is derived from an EMBL/GenBank/DDBJ whole genome shotgun (WGS) entry which is preliminary data.</text>
</comment>
<evidence type="ECO:0000256" key="3">
    <source>
        <dbReference type="ARBA" id="ARBA00022553"/>
    </source>
</evidence>
<organism evidence="15 16">
    <name type="scientific">Merluccius polli</name>
    <name type="common">Benguela hake</name>
    <name type="synonym">Merluccius cadenati</name>
    <dbReference type="NCBI Taxonomy" id="89951"/>
    <lineage>
        <taxon>Eukaryota</taxon>
        <taxon>Metazoa</taxon>
        <taxon>Chordata</taxon>
        <taxon>Craniata</taxon>
        <taxon>Vertebrata</taxon>
        <taxon>Euteleostomi</taxon>
        <taxon>Actinopterygii</taxon>
        <taxon>Neopterygii</taxon>
        <taxon>Teleostei</taxon>
        <taxon>Neoteleostei</taxon>
        <taxon>Acanthomorphata</taxon>
        <taxon>Zeiogadaria</taxon>
        <taxon>Gadariae</taxon>
        <taxon>Gadiformes</taxon>
        <taxon>Gadoidei</taxon>
        <taxon>Merlucciidae</taxon>
        <taxon>Merluccius</taxon>
    </lineage>
</organism>
<proteinExistence type="predicted"/>
<keyword evidence="6" id="KW-0297">G-protein coupled receptor</keyword>
<evidence type="ECO:0000256" key="4">
    <source>
        <dbReference type="ARBA" id="ARBA00022692"/>
    </source>
</evidence>
<dbReference type="InterPro" id="IPR017452">
    <property type="entry name" value="GPCR_Rhodpsn_7TM"/>
</dbReference>
<evidence type="ECO:0000256" key="2">
    <source>
        <dbReference type="ARBA" id="ARBA00022475"/>
    </source>
</evidence>
<feature type="compositionally biased region" description="Pro residues" evidence="12">
    <location>
        <begin position="16"/>
        <end position="25"/>
    </location>
</feature>
<comment type="subcellular location">
    <subcellularLocation>
        <location evidence="1">Cell membrane</location>
        <topology evidence="1">Multi-pass membrane protein</topology>
    </subcellularLocation>
</comment>
<dbReference type="GO" id="GO:0042277">
    <property type="term" value="F:peptide binding"/>
    <property type="evidence" value="ECO:0007669"/>
    <property type="project" value="TreeGrafter"/>
</dbReference>
<feature type="transmembrane region" description="Helical" evidence="13">
    <location>
        <begin position="217"/>
        <end position="240"/>
    </location>
</feature>
<dbReference type="PROSITE" id="PS50262">
    <property type="entry name" value="G_PROTEIN_RECEP_F1_2"/>
    <property type="match status" value="1"/>
</dbReference>
<keyword evidence="16" id="KW-1185">Reference proteome</keyword>
<feature type="transmembrane region" description="Helical" evidence="13">
    <location>
        <begin position="87"/>
        <end position="105"/>
    </location>
</feature>
<keyword evidence="10" id="KW-0807">Transducer</keyword>
<evidence type="ECO:0000256" key="10">
    <source>
        <dbReference type="ARBA" id="ARBA00023224"/>
    </source>
</evidence>
<feature type="transmembrane region" description="Helical" evidence="13">
    <location>
        <begin position="166"/>
        <end position="186"/>
    </location>
</feature>
<dbReference type="PANTHER" id="PTHR24241:SF69">
    <property type="entry name" value="GONADOTROPIN-RELEASING HORMONE II RECEPTOR-RELATED"/>
    <property type="match status" value="1"/>
</dbReference>
<dbReference type="AlphaFoldDB" id="A0AA47M9Y0"/>
<dbReference type="GO" id="GO:0032870">
    <property type="term" value="P:cellular response to hormone stimulus"/>
    <property type="evidence" value="ECO:0007669"/>
    <property type="project" value="TreeGrafter"/>
</dbReference>
<dbReference type="InterPro" id="IPR000276">
    <property type="entry name" value="GPCR_Rhodpsn"/>
</dbReference>
<dbReference type="FunFam" id="1.20.1070.10:FF:000199">
    <property type="entry name" value="Gonadotropin-releasing hormone II receptor"/>
    <property type="match status" value="1"/>
</dbReference>
<dbReference type="Pfam" id="PF00001">
    <property type="entry name" value="7tm_1"/>
    <property type="match status" value="1"/>
</dbReference>
<keyword evidence="9 15" id="KW-0675">Receptor</keyword>
<evidence type="ECO:0000259" key="14">
    <source>
        <dbReference type="PROSITE" id="PS50262"/>
    </source>
</evidence>
<dbReference type="CDD" id="cd15383">
    <property type="entry name" value="7tmA_GnRHR_vertebrate"/>
    <property type="match status" value="1"/>
</dbReference>
<evidence type="ECO:0000256" key="11">
    <source>
        <dbReference type="ARBA" id="ARBA00082552"/>
    </source>
</evidence>
<dbReference type="Proteomes" id="UP001174136">
    <property type="component" value="Unassembled WGS sequence"/>
</dbReference>
<keyword evidence="8" id="KW-1015">Disulfide bond</keyword>
<evidence type="ECO:0000256" key="12">
    <source>
        <dbReference type="SAM" id="MobiDB-lite"/>
    </source>
</evidence>
<protein>
    <recommendedName>
        <fullName evidence="11">Type II GnRH receptor</fullName>
    </recommendedName>
</protein>
<dbReference type="GO" id="GO:0016500">
    <property type="term" value="F:protein-hormone receptor activity"/>
    <property type="evidence" value="ECO:0007669"/>
    <property type="project" value="InterPro"/>
</dbReference>
<dbReference type="EMBL" id="JAOPHQ010005194">
    <property type="protein sequence ID" value="KAK0136241.1"/>
    <property type="molecule type" value="Genomic_DNA"/>
</dbReference>
<feature type="transmembrane region" description="Helical" evidence="13">
    <location>
        <begin position="310"/>
        <end position="334"/>
    </location>
</feature>
<feature type="transmembrane region" description="Helical" evidence="13">
    <location>
        <begin position="54"/>
        <end position="75"/>
    </location>
</feature>
<feature type="region of interest" description="Disordered" evidence="12">
    <location>
        <begin position="1"/>
        <end position="34"/>
    </location>
</feature>
<feature type="transmembrane region" description="Helical" evidence="13">
    <location>
        <begin position="125"/>
        <end position="145"/>
    </location>
</feature>
<dbReference type="SUPFAM" id="SSF81321">
    <property type="entry name" value="Family A G protein-coupled receptor-like"/>
    <property type="match status" value="1"/>
</dbReference>
<reference evidence="15" key="1">
    <citation type="journal article" date="2023" name="Front. Mar. Sci.">
        <title>A new Merluccius polli reference genome to investigate the effects of global change in West African waters.</title>
        <authorList>
            <person name="Mateo J.L."/>
            <person name="Blanco-Fernandez C."/>
            <person name="Garcia-Vazquez E."/>
            <person name="Machado-Schiaffino G."/>
        </authorList>
    </citation>
    <scope>NUCLEOTIDE SEQUENCE</scope>
    <source>
        <strain evidence="15">C29</strain>
        <tissue evidence="15">Fin</tissue>
    </source>
</reference>
<sequence>MNTSGSAFLPTVSVFDPPPGLPRTPGPGSTTGPLGAASPDLQLPTFSTAAQVRVIVTFILCGVSALCNVAVVWAASGHVRGSHVRVLILHLTAADLLVTFIVMPVDAVWNVTVQWLAGDAACRLLMFLKLQAMYSCAFVTVVISLDRQSAILNPLGISEAGQRNRVMLGIAWSMSLLLSAPQIFLFHSVTITYPQNFTQCTTRGSFRTHGQETAYNMLTFCCLFLLPLIIMITCYSRILLHISRMHKDSLSNHVPLRCSRNNIPRARVRTLKMSVVIVLCFIVCWTPYYLLGLWYWFFPDHIEGKVSSSLTHILFTFGLFNACLDPIIYGLFTVRFRKGLRGSRGNAGAASDHRGGTRRIIMKSLKCSAASLAGETRSAASLARETRSAASLAGETRSAASLAGETSSAASLAGETRSAASLAGETRSAASLAGETRSTASLARETRSAASLAGETRSAASLAGETSSAGV</sequence>
<dbReference type="GO" id="GO:0005886">
    <property type="term" value="C:plasma membrane"/>
    <property type="evidence" value="ECO:0007669"/>
    <property type="project" value="UniProtKB-SubCell"/>
</dbReference>
<keyword evidence="3" id="KW-0597">Phosphoprotein</keyword>
<evidence type="ECO:0000256" key="9">
    <source>
        <dbReference type="ARBA" id="ARBA00023170"/>
    </source>
</evidence>
<feature type="region of interest" description="Disordered" evidence="12">
    <location>
        <begin position="425"/>
        <end position="471"/>
    </location>
</feature>
<evidence type="ECO:0000256" key="8">
    <source>
        <dbReference type="ARBA" id="ARBA00023157"/>
    </source>
</evidence>
<keyword evidence="4 13" id="KW-0812">Transmembrane</keyword>
<name>A0AA47M9Y0_MERPO</name>
<evidence type="ECO:0000256" key="13">
    <source>
        <dbReference type="SAM" id="Phobius"/>
    </source>
</evidence>
<evidence type="ECO:0000256" key="6">
    <source>
        <dbReference type="ARBA" id="ARBA00023040"/>
    </source>
</evidence>
<accession>A0AA47M9Y0</accession>
<keyword evidence="2" id="KW-1003">Cell membrane</keyword>
<evidence type="ECO:0000313" key="16">
    <source>
        <dbReference type="Proteomes" id="UP001174136"/>
    </source>
</evidence>
<evidence type="ECO:0000313" key="15">
    <source>
        <dbReference type="EMBL" id="KAK0136241.1"/>
    </source>
</evidence>
<dbReference type="InterPro" id="IPR001658">
    <property type="entry name" value="GphnRH_fam_rcpt"/>
</dbReference>
<dbReference type="Gene3D" id="1.20.1070.10">
    <property type="entry name" value="Rhodopsin 7-helix transmembrane proteins"/>
    <property type="match status" value="1"/>
</dbReference>
<dbReference type="GO" id="GO:0004930">
    <property type="term" value="F:G protein-coupled receptor activity"/>
    <property type="evidence" value="ECO:0007669"/>
    <property type="project" value="UniProtKB-KW"/>
</dbReference>
<feature type="domain" description="G-protein coupled receptors family 1 profile" evidence="14">
    <location>
        <begin position="67"/>
        <end position="329"/>
    </location>
</feature>
<evidence type="ECO:0000256" key="1">
    <source>
        <dbReference type="ARBA" id="ARBA00004651"/>
    </source>
</evidence>
<dbReference type="PRINTS" id="PR00529">
    <property type="entry name" value="GNADOTRPHINR"/>
</dbReference>
<gene>
    <name evidence="15" type="primary">GNRHR2</name>
    <name evidence="15" type="ORF">N1851_027867</name>
</gene>
<dbReference type="PANTHER" id="PTHR24241">
    <property type="entry name" value="NEUROPEPTIDE RECEPTOR-RELATED G-PROTEIN COUPLED RECEPTOR"/>
    <property type="match status" value="1"/>
</dbReference>
<feature type="transmembrane region" description="Helical" evidence="13">
    <location>
        <begin position="275"/>
        <end position="298"/>
    </location>
</feature>
<keyword evidence="7 13" id="KW-0472">Membrane</keyword>
<keyword evidence="5 13" id="KW-1133">Transmembrane helix</keyword>
<evidence type="ECO:0000256" key="7">
    <source>
        <dbReference type="ARBA" id="ARBA00023136"/>
    </source>
</evidence>